<dbReference type="PANTHER" id="PTHR15910:SF1">
    <property type="entry name" value="ARCHAEMETZINCIN-2"/>
    <property type="match status" value="1"/>
</dbReference>
<keyword evidence="9" id="KW-1185">Reference proteome</keyword>
<dbReference type="Proteomes" id="UP001285441">
    <property type="component" value="Unassembled WGS sequence"/>
</dbReference>
<evidence type="ECO:0000256" key="7">
    <source>
        <dbReference type="SAM" id="MobiDB-lite"/>
    </source>
</evidence>
<evidence type="ECO:0000256" key="5">
    <source>
        <dbReference type="ARBA" id="ARBA00022833"/>
    </source>
</evidence>
<dbReference type="SUPFAM" id="SSF55486">
    <property type="entry name" value="Metalloproteases ('zincins'), catalytic domain"/>
    <property type="match status" value="1"/>
</dbReference>
<dbReference type="GO" id="GO:0008237">
    <property type="term" value="F:metallopeptidase activity"/>
    <property type="evidence" value="ECO:0007669"/>
    <property type="project" value="UniProtKB-KW"/>
</dbReference>
<evidence type="ECO:0000256" key="2">
    <source>
        <dbReference type="ARBA" id="ARBA00022670"/>
    </source>
</evidence>
<evidence type="ECO:0000313" key="9">
    <source>
        <dbReference type="Proteomes" id="UP001285441"/>
    </source>
</evidence>
<keyword evidence="3" id="KW-0479">Metal-binding</keyword>
<dbReference type="AlphaFoldDB" id="A0AAE0NY30"/>
<dbReference type="GO" id="GO:0046872">
    <property type="term" value="F:metal ion binding"/>
    <property type="evidence" value="ECO:0007669"/>
    <property type="project" value="UniProtKB-KW"/>
</dbReference>
<evidence type="ECO:0000256" key="6">
    <source>
        <dbReference type="ARBA" id="ARBA00023049"/>
    </source>
</evidence>
<comment type="caution">
    <text evidence="8">The sequence shown here is derived from an EMBL/GenBank/DDBJ whole genome shotgun (WGS) entry which is preliminary data.</text>
</comment>
<dbReference type="InterPro" id="IPR012962">
    <property type="entry name" value="Pept_M54_archaemetzincn"/>
</dbReference>
<dbReference type="EMBL" id="JAULSW010000002">
    <property type="protein sequence ID" value="KAK3389848.1"/>
    <property type="molecule type" value="Genomic_DNA"/>
</dbReference>
<evidence type="ECO:0000313" key="8">
    <source>
        <dbReference type="EMBL" id="KAK3389848.1"/>
    </source>
</evidence>
<proteinExistence type="predicted"/>
<reference evidence="8" key="1">
    <citation type="journal article" date="2023" name="Mol. Phylogenet. Evol.">
        <title>Genome-scale phylogeny and comparative genomics of the fungal order Sordariales.</title>
        <authorList>
            <person name="Hensen N."/>
            <person name="Bonometti L."/>
            <person name="Westerberg I."/>
            <person name="Brannstrom I.O."/>
            <person name="Guillou S."/>
            <person name="Cros-Aarteil S."/>
            <person name="Calhoun S."/>
            <person name="Haridas S."/>
            <person name="Kuo A."/>
            <person name="Mondo S."/>
            <person name="Pangilinan J."/>
            <person name="Riley R."/>
            <person name="LaButti K."/>
            <person name="Andreopoulos B."/>
            <person name="Lipzen A."/>
            <person name="Chen C."/>
            <person name="Yan M."/>
            <person name="Daum C."/>
            <person name="Ng V."/>
            <person name="Clum A."/>
            <person name="Steindorff A."/>
            <person name="Ohm R.A."/>
            <person name="Martin F."/>
            <person name="Silar P."/>
            <person name="Natvig D.O."/>
            <person name="Lalanne C."/>
            <person name="Gautier V."/>
            <person name="Ament-Velasquez S.L."/>
            <person name="Kruys A."/>
            <person name="Hutchinson M.I."/>
            <person name="Powell A.J."/>
            <person name="Barry K."/>
            <person name="Miller A.N."/>
            <person name="Grigoriev I.V."/>
            <person name="Debuchy R."/>
            <person name="Gladieux P."/>
            <person name="Hiltunen Thoren M."/>
            <person name="Johannesson H."/>
        </authorList>
    </citation>
    <scope>NUCLEOTIDE SEQUENCE</scope>
    <source>
        <strain evidence="8">CBS 232.78</strain>
    </source>
</reference>
<evidence type="ECO:0008006" key="10">
    <source>
        <dbReference type="Google" id="ProtNLM"/>
    </source>
</evidence>
<protein>
    <recommendedName>
        <fullName evidence="10">Archaemetzincin-2</fullName>
    </recommendedName>
</protein>
<feature type="region of interest" description="Disordered" evidence="7">
    <location>
        <begin position="297"/>
        <end position="322"/>
    </location>
</feature>
<accession>A0AAE0NY30</accession>
<gene>
    <name evidence="8" type="ORF">B0H63DRAFT_464425</name>
</gene>
<keyword evidence="5" id="KW-0862">Zinc</keyword>
<comment type="cofactor">
    <cofactor evidence="1">
        <name>Zn(2+)</name>
        <dbReference type="ChEBI" id="CHEBI:29105"/>
    </cofactor>
</comment>
<dbReference type="InterPro" id="IPR024079">
    <property type="entry name" value="MetalloPept_cat_dom_sf"/>
</dbReference>
<dbReference type="Gene3D" id="3.40.390.10">
    <property type="entry name" value="Collagenase (Catalytic Domain)"/>
    <property type="match status" value="1"/>
</dbReference>
<evidence type="ECO:0000256" key="1">
    <source>
        <dbReference type="ARBA" id="ARBA00001947"/>
    </source>
</evidence>
<keyword evidence="6" id="KW-0482">Metalloprotease</keyword>
<evidence type="ECO:0000256" key="3">
    <source>
        <dbReference type="ARBA" id="ARBA00022723"/>
    </source>
</evidence>
<sequence>MSTRHCSHGELQVDMSSHAAEAGVTRPTLAKRLAAATTSGSVSRVQAQTTDENMEYTFPGPLVLPQDDLTWEKEPLQSLRSWTNETFRNPFTNKRKTLYVAPPPSITSDVSFMKVWIKPLTQSGTATSKKTAPPKVSDVREYLEAFYHPLEVKELPNALSFVKWEKDSSTNPSYVGLHDGKAVTRVRTRACPDQSFSHQLNLNDILDVAIESLLTDAYAIVFLINHDLYDADEDDFCCGMAYGGSRVCTVSSTRYHPALDDDDDGSVAAYPDPRSIERGHMWPASHCRAYVDGILRGKDGQDEETTPGTKPTVRKRKRTQQPEVVDLERPETIDATPLGAAVKAVRTVDPKSDLYGLWLSRVARTVAHELGHCLCFGHCSYYACSMQSTAGVAEDVRQPPYLCPVCLKKLTTAIRQVNRGLREEQLVVDRYTTLLEFCKRFPQVGMFVGFRAWLEKRIESL</sequence>
<reference evidence="8" key="2">
    <citation type="submission" date="2023-06" db="EMBL/GenBank/DDBJ databases">
        <authorList>
            <consortium name="Lawrence Berkeley National Laboratory"/>
            <person name="Haridas S."/>
            <person name="Hensen N."/>
            <person name="Bonometti L."/>
            <person name="Westerberg I."/>
            <person name="Brannstrom I.O."/>
            <person name="Guillou S."/>
            <person name="Cros-Aarteil S."/>
            <person name="Calhoun S."/>
            <person name="Kuo A."/>
            <person name="Mondo S."/>
            <person name="Pangilinan J."/>
            <person name="Riley R."/>
            <person name="LaButti K."/>
            <person name="Andreopoulos B."/>
            <person name="Lipzen A."/>
            <person name="Chen C."/>
            <person name="Yanf M."/>
            <person name="Daum C."/>
            <person name="Ng V."/>
            <person name="Clum A."/>
            <person name="Steindorff A."/>
            <person name="Ohm R."/>
            <person name="Martin F."/>
            <person name="Silar P."/>
            <person name="Natvig D."/>
            <person name="Lalanne C."/>
            <person name="Gautier V."/>
            <person name="Ament-velasquez S.L."/>
            <person name="Kruys A."/>
            <person name="Hutchinson M.I."/>
            <person name="Powell A.J."/>
            <person name="Barry K."/>
            <person name="Miller A.N."/>
            <person name="Grigoriev I.V."/>
            <person name="Debuchy R."/>
            <person name="Gladieux P."/>
            <person name="Thoren M.H."/>
            <person name="Johannesson H."/>
        </authorList>
    </citation>
    <scope>NUCLEOTIDE SEQUENCE</scope>
    <source>
        <strain evidence="8">CBS 232.78</strain>
    </source>
</reference>
<dbReference type="Pfam" id="PF07998">
    <property type="entry name" value="Peptidase_M54"/>
    <property type="match status" value="1"/>
</dbReference>
<evidence type="ECO:0000256" key="4">
    <source>
        <dbReference type="ARBA" id="ARBA00022801"/>
    </source>
</evidence>
<dbReference type="CDD" id="cd11375">
    <property type="entry name" value="Peptidase_M54"/>
    <property type="match status" value="1"/>
</dbReference>
<organism evidence="8 9">
    <name type="scientific">Podospora didyma</name>
    <dbReference type="NCBI Taxonomy" id="330526"/>
    <lineage>
        <taxon>Eukaryota</taxon>
        <taxon>Fungi</taxon>
        <taxon>Dikarya</taxon>
        <taxon>Ascomycota</taxon>
        <taxon>Pezizomycotina</taxon>
        <taxon>Sordariomycetes</taxon>
        <taxon>Sordariomycetidae</taxon>
        <taxon>Sordariales</taxon>
        <taxon>Podosporaceae</taxon>
        <taxon>Podospora</taxon>
    </lineage>
</organism>
<keyword evidence="4" id="KW-0378">Hydrolase</keyword>
<dbReference type="GO" id="GO:0006508">
    <property type="term" value="P:proteolysis"/>
    <property type="evidence" value="ECO:0007669"/>
    <property type="project" value="UniProtKB-KW"/>
</dbReference>
<name>A0AAE0NY30_9PEZI</name>
<keyword evidence="2" id="KW-0645">Protease</keyword>
<dbReference type="PANTHER" id="PTHR15910">
    <property type="entry name" value="ARCHAEMETZINCIN"/>
    <property type="match status" value="1"/>
</dbReference>